<evidence type="ECO:0000313" key="2">
    <source>
        <dbReference type="EMBL" id="SDY98035.1"/>
    </source>
</evidence>
<evidence type="ECO:0008006" key="4">
    <source>
        <dbReference type="Google" id="ProtNLM"/>
    </source>
</evidence>
<feature type="chain" id="PRO_5011759561" description="Galactose oxidase, central domain" evidence="1">
    <location>
        <begin position="25"/>
        <end position="396"/>
    </location>
</feature>
<feature type="signal peptide" evidence="1">
    <location>
        <begin position="1"/>
        <end position="24"/>
    </location>
</feature>
<dbReference type="RefSeq" id="WP_090790680.1">
    <property type="nucleotide sequence ID" value="NZ_BOND01000025.1"/>
</dbReference>
<keyword evidence="1" id="KW-0732">Signal</keyword>
<evidence type="ECO:0000313" key="3">
    <source>
        <dbReference type="Proteomes" id="UP000199632"/>
    </source>
</evidence>
<dbReference type="SUPFAM" id="SSF50939">
    <property type="entry name" value="Sialidases"/>
    <property type="match status" value="1"/>
</dbReference>
<keyword evidence="3" id="KW-1185">Reference proteome</keyword>
<sequence>MRTPARFALALLLLVLAACDQAQPAPTPVVNPQWKSVELPLPPGPAGRVLARDVTRCGDRWYVGGGVGTPAGDTRPALWSTTDPAGATGWAPVPLDTASDYYAIRSVLYALGCQDGRVAAIGAKSGGAHGNPRVRTFYSRADGTLVAVPSRDFELYGGGRQVSVNRIAAGPGGWLIAGNRAGGATVWTSPDATAFTIHEDLPTLANSPDLSTFASDLARLPAGWLVVGGGRLAGRIDRDPYVWTSADANVWNRVPLPGTPDDETAQRVARTADGLVALGVAGTAFAAWHGDAAGATGAWSGATRFGATGTGAVAAVDGVAVLETASRLVVSTVGADGHRLWTADLAGKGWQSMTTPVQVGPGGNTAVTVGGAGDTMLLLTDDGTAGGLWASQFPRA</sequence>
<accession>A0A1H3PB36</accession>
<dbReference type="PROSITE" id="PS51257">
    <property type="entry name" value="PROKAR_LIPOPROTEIN"/>
    <property type="match status" value="1"/>
</dbReference>
<dbReference type="EMBL" id="FNQB01000001">
    <property type="protein sequence ID" value="SDY98035.1"/>
    <property type="molecule type" value="Genomic_DNA"/>
</dbReference>
<dbReference type="Proteomes" id="UP000199632">
    <property type="component" value="Unassembled WGS sequence"/>
</dbReference>
<proteinExistence type="predicted"/>
<evidence type="ECO:0000256" key="1">
    <source>
        <dbReference type="SAM" id="SignalP"/>
    </source>
</evidence>
<organism evidence="2 3">
    <name type="scientific">Asanoa ishikariensis</name>
    <dbReference type="NCBI Taxonomy" id="137265"/>
    <lineage>
        <taxon>Bacteria</taxon>
        <taxon>Bacillati</taxon>
        <taxon>Actinomycetota</taxon>
        <taxon>Actinomycetes</taxon>
        <taxon>Micromonosporales</taxon>
        <taxon>Micromonosporaceae</taxon>
        <taxon>Asanoa</taxon>
    </lineage>
</organism>
<dbReference type="AlphaFoldDB" id="A0A1H3PB36"/>
<dbReference type="InterPro" id="IPR036278">
    <property type="entry name" value="Sialidase_sf"/>
</dbReference>
<protein>
    <recommendedName>
        <fullName evidence="4">Galactose oxidase, central domain</fullName>
    </recommendedName>
</protein>
<dbReference type="STRING" id="137265.SAMN05421684_2715"/>
<reference evidence="3" key="1">
    <citation type="submission" date="2016-10" db="EMBL/GenBank/DDBJ databases">
        <authorList>
            <person name="Varghese N."/>
            <person name="Submissions S."/>
        </authorList>
    </citation>
    <scope>NUCLEOTIDE SEQUENCE [LARGE SCALE GENOMIC DNA]</scope>
    <source>
        <strain evidence="3">DSM 44718</strain>
    </source>
</reference>
<name>A0A1H3PB36_9ACTN</name>
<gene>
    <name evidence="2" type="ORF">SAMN05421684_2715</name>
</gene>